<keyword evidence="1" id="KW-1133">Transmembrane helix</keyword>
<evidence type="ECO:0000256" key="1">
    <source>
        <dbReference type="SAM" id="Phobius"/>
    </source>
</evidence>
<proteinExistence type="predicted"/>
<dbReference type="EMBL" id="JAWHQM010000001">
    <property type="protein sequence ID" value="KAK5624299.1"/>
    <property type="molecule type" value="Genomic_DNA"/>
</dbReference>
<dbReference type="Proteomes" id="UP001305414">
    <property type="component" value="Unassembled WGS sequence"/>
</dbReference>
<keyword evidence="1" id="KW-0472">Membrane</keyword>
<organism evidence="2 3">
    <name type="scientific">Xylaria bambusicola</name>
    <dbReference type="NCBI Taxonomy" id="326684"/>
    <lineage>
        <taxon>Eukaryota</taxon>
        <taxon>Fungi</taxon>
        <taxon>Dikarya</taxon>
        <taxon>Ascomycota</taxon>
        <taxon>Pezizomycotina</taxon>
        <taxon>Sordariomycetes</taxon>
        <taxon>Xylariomycetidae</taxon>
        <taxon>Xylariales</taxon>
        <taxon>Xylariaceae</taxon>
        <taxon>Xylaria</taxon>
    </lineage>
</organism>
<gene>
    <name evidence="2" type="ORF">RRF57_000015</name>
</gene>
<name>A0AAN7UDL1_9PEZI</name>
<comment type="caution">
    <text evidence="2">The sequence shown here is derived from an EMBL/GenBank/DDBJ whole genome shotgun (WGS) entry which is preliminary data.</text>
</comment>
<dbReference type="AlphaFoldDB" id="A0AAN7UDL1"/>
<accession>A0AAN7UDL1</accession>
<protein>
    <submittedName>
        <fullName evidence="2">Uncharacterized protein</fullName>
    </submittedName>
</protein>
<keyword evidence="1" id="KW-0812">Transmembrane</keyword>
<evidence type="ECO:0000313" key="3">
    <source>
        <dbReference type="Proteomes" id="UP001305414"/>
    </source>
</evidence>
<reference evidence="2 3" key="1">
    <citation type="submission" date="2023-10" db="EMBL/GenBank/DDBJ databases">
        <title>Draft genome sequence of Xylaria bambusicola isolate GMP-LS, the root and basal stem rot pathogen of sugarcane in Indonesia.</title>
        <authorList>
            <person name="Selvaraj P."/>
            <person name="Muralishankar V."/>
            <person name="Muruganantham S."/>
            <person name="Sp S."/>
            <person name="Haryani S."/>
            <person name="Lau K.J.X."/>
            <person name="Naqvi N.I."/>
        </authorList>
    </citation>
    <scope>NUCLEOTIDE SEQUENCE [LARGE SCALE GENOMIC DNA]</scope>
    <source>
        <strain evidence="2">GMP-LS</strain>
    </source>
</reference>
<keyword evidence="3" id="KW-1185">Reference proteome</keyword>
<feature type="transmembrane region" description="Helical" evidence="1">
    <location>
        <begin position="16"/>
        <end position="33"/>
    </location>
</feature>
<sequence length="62" mass="6810">MTSHKLTFETLSRQRPLILAGLIATGIVAAVQYKRMSIARNERAQRNEGGYYVSVDRSGGGI</sequence>
<evidence type="ECO:0000313" key="2">
    <source>
        <dbReference type="EMBL" id="KAK5624299.1"/>
    </source>
</evidence>